<evidence type="ECO:0000313" key="7">
    <source>
        <dbReference type="Proteomes" id="UP000461585"/>
    </source>
</evidence>
<keyword evidence="3" id="KW-0238">DNA-binding</keyword>
<dbReference type="InterPro" id="IPR000843">
    <property type="entry name" value="HTH_LacI"/>
</dbReference>
<keyword evidence="7" id="KW-1185">Reference proteome</keyword>
<keyword evidence="1" id="KW-0678">Repressor</keyword>
<evidence type="ECO:0000256" key="3">
    <source>
        <dbReference type="ARBA" id="ARBA00023125"/>
    </source>
</evidence>
<evidence type="ECO:0000256" key="1">
    <source>
        <dbReference type="ARBA" id="ARBA00022491"/>
    </source>
</evidence>
<dbReference type="GO" id="GO:0000976">
    <property type="term" value="F:transcription cis-regulatory region binding"/>
    <property type="evidence" value="ECO:0007669"/>
    <property type="project" value="TreeGrafter"/>
</dbReference>
<keyword evidence="2" id="KW-0805">Transcription regulation</keyword>
<dbReference type="SMART" id="SM00354">
    <property type="entry name" value="HTH_LACI"/>
    <property type="match status" value="1"/>
</dbReference>
<dbReference type="Proteomes" id="UP000461585">
    <property type="component" value="Unassembled WGS sequence"/>
</dbReference>
<dbReference type="Gene3D" id="1.10.260.40">
    <property type="entry name" value="lambda repressor-like DNA-binding domains"/>
    <property type="match status" value="1"/>
</dbReference>
<dbReference type="InterPro" id="IPR046335">
    <property type="entry name" value="LacI/GalR-like_sensor"/>
</dbReference>
<dbReference type="RefSeq" id="WP_162370009.1">
    <property type="nucleotide sequence ID" value="NZ_JAAEEH010000012.1"/>
</dbReference>
<feature type="domain" description="HTH lacI-type" evidence="5">
    <location>
        <begin position="6"/>
        <end position="50"/>
    </location>
</feature>
<dbReference type="SUPFAM" id="SSF47413">
    <property type="entry name" value="lambda repressor-like DNA-binding domains"/>
    <property type="match status" value="1"/>
</dbReference>
<dbReference type="AlphaFoldDB" id="A0A7X5HV98"/>
<dbReference type="GO" id="GO:0003700">
    <property type="term" value="F:DNA-binding transcription factor activity"/>
    <property type="evidence" value="ECO:0007669"/>
    <property type="project" value="TreeGrafter"/>
</dbReference>
<dbReference type="Gene3D" id="3.40.50.2300">
    <property type="match status" value="2"/>
</dbReference>
<dbReference type="CDD" id="cd01392">
    <property type="entry name" value="HTH_LacI"/>
    <property type="match status" value="1"/>
</dbReference>
<proteinExistence type="predicted"/>
<evidence type="ECO:0000313" key="6">
    <source>
        <dbReference type="EMBL" id="NDL67285.1"/>
    </source>
</evidence>
<dbReference type="InterPro" id="IPR028082">
    <property type="entry name" value="Peripla_BP_I"/>
</dbReference>
<organism evidence="6 7">
    <name type="scientific">Anaerotalea alkaliphila</name>
    <dbReference type="NCBI Taxonomy" id="2662126"/>
    <lineage>
        <taxon>Bacteria</taxon>
        <taxon>Bacillati</taxon>
        <taxon>Bacillota</taxon>
        <taxon>Clostridia</taxon>
        <taxon>Eubacteriales</taxon>
        <taxon>Anaerotalea</taxon>
    </lineage>
</organism>
<evidence type="ECO:0000256" key="4">
    <source>
        <dbReference type="ARBA" id="ARBA00023163"/>
    </source>
</evidence>
<dbReference type="PROSITE" id="PS50932">
    <property type="entry name" value="HTH_LACI_2"/>
    <property type="match status" value="1"/>
</dbReference>
<name>A0A7X5HV98_9FIRM</name>
<protein>
    <submittedName>
        <fullName evidence="6">LacI family transcriptional regulator</fullName>
    </submittedName>
</protein>
<comment type="caution">
    <text evidence="6">The sequence shown here is derived from an EMBL/GenBank/DDBJ whole genome shotgun (WGS) entry which is preliminary data.</text>
</comment>
<evidence type="ECO:0000256" key="2">
    <source>
        <dbReference type="ARBA" id="ARBA00023015"/>
    </source>
</evidence>
<gene>
    <name evidence="6" type="ORF">GXN74_05980</name>
</gene>
<dbReference type="InterPro" id="IPR010982">
    <property type="entry name" value="Lambda_DNA-bd_dom_sf"/>
</dbReference>
<keyword evidence="4" id="KW-0804">Transcription</keyword>
<dbReference type="EMBL" id="JAAEEH010000012">
    <property type="protein sequence ID" value="NDL67285.1"/>
    <property type="molecule type" value="Genomic_DNA"/>
</dbReference>
<sequence>MASNKTTILDIAHALGMSRNTVSKALKGGDGVSDKTIELIINKAREMGYKGHMEPLPPSSPIPAKGSIVFLTGNFSAHALFWPAVVKGVEGTVSQSGFQFTIKLVREEELANGSFPSHLNREDVVGIICTELYDRRYIDQLTATGIPLVMIDSVFDVFNEALPYDLLLMENQHSIHRLVSLLLEKGHERIGFAGKPDHCRSFYERYMGFKLAFFTSGELPPTAYSILPETDNYAVERLMGKLQEMPEFPTALVCANDHIALNVIKAARNLGLRVPEDLSVTGFDDISLATLVEPNLTTVNIHRVSLGKRAAELLLWRISHPDRPYETTYLENTIQLRNSIHGR</sequence>
<evidence type="ECO:0000259" key="5">
    <source>
        <dbReference type="PROSITE" id="PS50932"/>
    </source>
</evidence>
<dbReference type="Pfam" id="PF13377">
    <property type="entry name" value="Peripla_BP_3"/>
    <property type="match status" value="1"/>
</dbReference>
<dbReference type="SUPFAM" id="SSF53822">
    <property type="entry name" value="Periplasmic binding protein-like I"/>
    <property type="match status" value="1"/>
</dbReference>
<dbReference type="PANTHER" id="PTHR30146">
    <property type="entry name" value="LACI-RELATED TRANSCRIPTIONAL REPRESSOR"/>
    <property type="match status" value="1"/>
</dbReference>
<dbReference type="Pfam" id="PF00356">
    <property type="entry name" value="LacI"/>
    <property type="match status" value="1"/>
</dbReference>
<dbReference type="PANTHER" id="PTHR30146:SF148">
    <property type="entry name" value="HTH-TYPE TRANSCRIPTIONAL REPRESSOR PURR-RELATED"/>
    <property type="match status" value="1"/>
</dbReference>
<reference evidence="6 7" key="1">
    <citation type="submission" date="2020-01" db="EMBL/GenBank/DDBJ databases">
        <title>Anaeroalcalibacter tamaniensis gen. nov., sp. nov., moderately halophilic strictly anaerobic fermenter bacterium from mud volcano of Taman peninsula.</title>
        <authorList>
            <person name="Frolova A."/>
            <person name="Merkel A.Y."/>
            <person name="Slobodkin A.I."/>
        </authorList>
    </citation>
    <scope>NUCLEOTIDE SEQUENCE [LARGE SCALE GENOMIC DNA]</scope>
    <source>
        <strain evidence="6 7">F-3ap</strain>
    </source>
</reference>
<accession>A0A7X5HV98</accession>